<dbReference type="Pfam" id="PF07731">
    <property type="entry name" value="Cu-oxidase_2"/>
    <property type="match status" value="1"/>
</dbReference>
<dbReference type="InterPro" id="IPR001117">
    <property type="entry name" value="Cu-oxidase_2nd"/>
</dbReference>
<evidence type="ECO:0000256" key="3">
    <source>
        <dbReference type="ARBA" id="ARBA00023157"/>
    </source>
</evidence>
<evidence type="ECO:0000313" key="9">
    <source>
        <dbReference type="EMBL" id="BAO09160.1"/>
    </source>
</evidence>
<dbReference type="InterPro" id="IPR011706">
    <property type="entry name" value="Cu-oxidase_C"/>
</dbReference>
<feature type="domain" description="Plastocyanin-like" evidence="6">
    <location>
        <begin position="159"/>
        <end position="304"/>
    </location>
</feature>
<keyword evidence="2" id="KW-0186">Copper</keyword>
<evidence type="ECO:0000256" key="4">
    <source>
        <dbReference type="ARBA" id="ARBA00023180"/>
    </source>
</evidence>
<gene>
    <name evidence="9" type="primary">lac3</name>
</gene>
<dbReference type="EMBL" id="AB753255">
    <property type="protein sequence ID" value="BAO09160.1"/>
    <property type="molecule type" value="Genomic_DNA"/>
</dbReference>
<dbReference type="InterPro" id="IPR045087">
    <property type="entry name" value="Cu-oxidase_fam"/>
</dbReference>
<dbReference type="GO" id="GO:0005507">
    <property type="term" value="F:copper ion binding"/>
    <property type="evidence" value="ECO:0007669"/>
    <property type="project" value="InterPro"/>
</dbReference>
<sequence>MRFNLLFNFLLAWVATPLAAVSIGPIGVLNVANLLIAPDGFFRTASVINGVNPAPAIRGDRVIMRVINALIDQGEILGTTIHWHGIFQAGTNFMDGVHGVTQCPIAPLESFEYNFPVEQTGTYWYHSHIGVQYCDGVRGALVIYDPDDPHKSLYDVDDESTIITLSEWYHTPAVDLLNAPAFADSTLINGLGRYPTGPRSPLTVINVIRGRRYRLRLVSISCDPNFIFSIDGHTLTVIEADGVTLEPQTVDNVQIFAAQRYSLILNANQPINNYWIRALPDTGSRNLAGTFAGGVNSAILRYLGANPFAEPSTQRSPLSNPLVQANLRPSPPIPVPGDRTPNGADQVFNLTFGFNELGNFTINNVTFIPPTVPVLLQILSGAMNAHDLLPKGSVYTIQRGQTIQVNFPSNFPVGPHPFHLHGHNFNVIRDANSDTYNYDNPVVRDTVSLGNVDGGIVSIRFKADNPGPWILHCHIEFHLAAGFAIVFAEAPDQTASVNSPVPADWDALCPVWDNQPDFVKHAGGV</sequence>
<evidence type="ECO:0000256" key="2">
    <source>
        <dbReference type="ARBA" id="ARBA00023008"/>
    </source>
</evidence>
<dbReference type="SUPFAM" id="SSF49503">
    <property type="entry name" value="Cupredoxins"/>
    <property type="match status" value="3"/>
</dbReference>
<reference evidence="9" key="1">
    <citation type="journal article" date="2014" name="Int. J. Med. Mushrooms">
        <title>Cloning and characterization of laccase DNA from Royal Sum Medicinal Mushroom, Agaricus brasiliensis (Higher Basidiomycetes).</title>
        <authorList>
            <person name="Matsumoto-Akanuma A."/>
            <person name="Akanuma S."/>
            <person name="Motoi M."/>
            <person name="Yamagishi A."/>
            <person name="Ohno N."/>
        </authorList>
    </citation>
    <scope>NUCLEOTIDE SEQUENCE</scope>
</reference>
<dbReference type="Pfam" id="PF00394">
    <property type="entry name" value="Cu-oxidase"/>
    <property type="match status" value="1"/>
</dbReference>
<dbReference type="InterPro" id="IPR011707">
    <property type="entry name" value="Cu-oxidase-like_N"/>
</dbReference>
<name>V5XUH9_9AGAR</name>
<feature type="domain" description="Plastocyanin-like" evidence="8">
    <location>
        <begin position="37"/>
        <end position="147"/>
    </location>
</feature>
<dbReference type="SMR" id="V5XUH9"/>
<evidence type="ECO:0000259" key="8">
    <source>
        <dbReference type="Pfam" id="PF07732"/>
    </source>
</evidence>
<organism evidence="9">
    <name type="scientific">Agaricus brasiliensis</name>
    <dbReference type="NCBI Taxonomy" id="307931"/>
    <lineage>
        <taxon>Eukaryota</taxon>
        <taxon>Fungi</taxon>
        <taxon>Dikarya</taxon>
        <taxon>Basidiomycota</taxon>
        <taxon>Agaricomycotina</taxon>
        <taxon>Agaricomycetes</taxon>
        <taxon>Agaricomycetidae</taxon>
        <taxon>Agaricales</taxon>
        <taxon>Agaricineae</taxon>
        <taxon>Agaricaceae</taxon>
        <taxon>Agaricus</taxon>
    </lineage>
</organism>
<evidence type="ECO:0000256" key="5">
    <source>
        <dbReference type="SAM" id="SignalP"/>
    </source>
</evidence>
<protein>
    <submittedName>
        <fullName evidence="9">Laccase3</fullName>
    </submittedName>
</protein>
<evidence type="ECO:0000256" key="1">
    <source>
        <dbReference type="ARBA" id="ARBA00010609"/>
    </source>
</evidence>
<keyword evidence="4" id="KW-0325">Glycoprotein</keyword>
<dbReference type="InterPro" id="IPR008972">
    <property type="entry name" value="Cupredoxin"/>
</dbReference>
<dbReference type="Pfam" id="PF07732">
    <property type="entry name" value="Cu-oxidase_3"/>
    <property type="match status" value="1"/>
</dbReference>
<evidence type="ECO:0000259" key="7">
    <source>
        <dbReference type="Pfam" id="PF07731"/>
    </source>
</evidence>
<dbReference type="Gene3D" id="2.60.40.420">
    <property type="entry name" value="Cupredoxins - blue copper proteins"/>
    <property type="match status" value="3"/>
</dbReference>
<dbReference type="PANTHER" id="PTHR11709">
    <property type="entry name" value="MULTI-COPPER OXIDASE"/>
    <property type="match status" value="1"/>
</dbReference>
<keyword evidence="5" id="KW-0732">Signal</keyword>
<keyword evidence="3" id="KW-1015">Disulfide bond</keyword>
<proteinExistence type="inferred from homology"/>
<accession>V5XUH9</accession>
<feature type="domain" description="Plastocyanin-like" evidence="7">
    <location>
        <begin position="368"/>
        <end position="492"/>
    </location>
</feature>
<dbReference type="CDD" id="cd13903">
    <property type="entry name" value="CuRO_3_Tv-LCC_like"/>
    <property type="match status" value="1"/>
</dbReference>
<evidence type="ECO:0000259" key="6">
    <source>
        <dbReference type="Pfam" id="PF00394"/>
    </source>
</evidence>
<dbReference type="GO" id="GO:0016491">
    <property type="term" value="F:oxidoreductase activity"/>
    <property type="evidence" value="ECO:0007669"/>
    <property type="project" value="InterPro"/>
</dbReference>
<feature type="signal peptide" evidence="5">
    <location>
        <begin position="1"/>
        <end position="20"/>
    </location>
</feature>
<feature type="chain" id="PRO_5004742955" evidence="5">
    <location>
        <begin position="21"/>
        <end position="525"/>
    </location>
</feature>
<comment type="similarity">
    <text evidence="1">Belongs to the multicopper oxidase family.</text>
</comment>
<dbReference type="PANTHER" id="PTHR11709:SF511">
    <property type="entry name" value="LACCASE"/>
    <property type="match status" value="1"/>
</dbReference>
<dbReference type="AlphaFoldDB" id="V5XUH9"/>
<dbReference type="FunFam" id="2.60.40.420:FF:000045">
    <property type="entry name" value="Laccase 2"/>
    <property type="match status" value="1"/>
</dbReference>